<dbReference type="OrthoDB" id="2013972at2759"/>
<dbReference type="Pfam" id="PF13649">
    <property type="entry name" value="Methyltransf_25"/>
    <property type="match status" value="1"/>
</dbReference>
<dbReference type="Proteomes" id="UP000242146">
    <property type="component" value="Unassembled WGS sequence"/>
</dbReference>
<feature type="compositionally biased region" description="Polar residues" evidence="1">
    <location>
        <begin position="13"/>
        <end position="22"/>
    </location>
</feature>
<accession>A0A1X2GR46</accession>
<dbReference type="AlphaFoldDB" id="A0A1X2GR46"/>
<feature type="compositionally biased region" description="Basic residues" evidence="1">
    <location>
        <begin position="1"/>
        <end position="11"/>
    </location>
</feature>
<feature type="region of interest" description="Disordered" evidence="1">
    <location>
        <begin position="1"/>
        <end position="36"/>
    </location>
</feature>
<organism evidence="3 4">
    <name type="scientific">Hesseltinella vesiculosa</name>
    <dbReference type="NCBI Taxonomy" id="101127"/>
    <lineage>
        <taxon>Eukaryota</taxon>
        <taxon>Fungi</taxon>
        <taxon>Fungi incertae sedis</taxon>
        <taxon>Mucoromycota</taxon>
        <taxon>Mucoromycotina</taxon>
        <taxon>Mucoromycetes</taxon>
        <taxon>Mucorales</taxon>
        <taxon>Cunninghamellaceae</taxon>
        <taxon>Hesseltinella</taxon>
    </lineage>
</organism>
<proteinExistence type="predicted"/>
<feature type="domain" description="Methyltransferase" evidence="2">
    <location>
        <begin position="156"/>
        <end position="239"/>
    </location>
</feature>
<protein>
    <recommendedName>
        <fullName evidence="2">Methyltransferase domain-containing protein</fullName>
    </recommendedName>
</protein>
<dbReference type="SUPFAM" id="SSF53335">
    <property type="entry name" value="S-adenosyl-L-methionine-dependent methyltransferases"/>
    <property type="match status" value="1"/>
</dbReference>
<comment type="caution">
    <text evidence="3">The sequence shown here is derived from an EMBL/GenBank/DDBJ whole genome shotgun (WGS) entry which is preliminary data.</text>
</comment>
<reference evidence="3 4" key="1">
    <citation type="submission" date="2016-07" db="EMBL/GenBank/DDBJ databases">
        <title>Pervasive Adenine N6-methylation of Active Genes in Fungi.</title>
        <authorList>
            <consortium name="DOE Joint Genome Institute"/>
            <person name="Mondo S.J."/>
            <person name="Dannebaum R.O."/>
            <person name="Kuo R.C."/>
            <person name="Labutti K."/>
            <person name="Haridas S."/>
            <person name="Kuo A."/>
            <person name="Salamov A."/>
            <person name="Ahrendt S.R."/>
            <person name="Lipzen A."/>
            <person name="Sullivan W."/>
            <person name="Andreopoulos W.B."/>
            <person name="Clum A."/>
            <person name="Lindquist E."/>
            <person name="Daum C."/>
            <person name="Ramamoorthy G.K."/>
            <person name="Gryganskyi A."/>
            <person name="Culley D."/>
            <person name="Magnuson J.K."/>
            <person name="James T.Y."/>
            <person name="O'Malley M.A."/>
            <person name="Stajich J.E."/>
            <person name="Spatafora J.W."/>
            <person name="Visel A."/>
            <person name="Grigoriev I.V."/>
        </authorList>
    </citation>
    <scope>NUCLEOTIDE SEQUENCE [LARGE SCALE GENOMIC DNA]</scope>
    <source>
        <strain evidence="3 4">NRRL 3301</strain>
    </source>
</reference>
<dbReference type="EMBL" id="MCGT01000005">
    <property type="protein sequence ID" value="ORX59617.1"/>
    <property type="molecule type" value="Genomic_DNA"/>
</dbReference>
<dbReference type="STRING" id="101127.A0A1X2GR46"/>
<sequence length="371" mass="41836">MGHAQSKRRKQPATLSSPQTETQRPRPFIQPDSALPFRPHPFLPSSNLEMSPSVMSLCSLSDSQVGTPTITIAAASPTDTAAIGGSVLGRDKPNILQLILRNPAYENIRQRNRIRHTQALYFYHQLWNFPYAASNPSNTPTLIVIYAYAVDVACHFMHERYPEARVVGCDGLDFNSDSSLPANAEVRSQAAFINGSLHLDFESNSVDYFVMRNDPLQERPIEKYRCLLQEIYRVLRPGGRMEIFGSCGFPQDMGPYGCKIVKVMSDLISSYWLGGGIPDSEYCTEVGFTIIDHSRACCPLGEWSPVSTMKEIGYLHQQLTSNVFYVISPYIKKEYGWSDAQFQEALYQTCEEFAVNKSYMTHYYFAAEKPL</sequence>
<dbReference type="Gene3D" id="3.40.50.150">
    <property type="entry name" value="Vaccinia Virus protein VP39"/>
    <property type="match status" value="1"/>
</dbReference>
<evidence type="ECO:0000256" key="1">
    <source>
        <dbReference type="SAM" id="MobiDB-lite"/>
    </source>
</evidence>
<dbReference type="InterPro" id="IPR041698">
    <property type="entry name" value="Methyltransf_25"/>
</dbReference>
<gene>
    <name evidence="3" type="ORF">DM01DRAFT_1405133</name>
</gene>
<evidence type="ECO:0000313" key="3">
    <source>
        <dbReference type="EMBL" id="ORX59617.1"/>
    </source>
</evidence>
<dbReference type="InterPro" id="IPR029063">
    <property type="entry name" value="SAM-dependent_MTases_sf"/>
</dbReference>
<keyword evidence="4" id="KW-1185">Reference proteome</keyword>
<evidence type="ECO:0000259" key="2">
    <source>
        <dbReference type="Pfam" id="PF13649"/>
    </source>
</evidence>
<evidence type="ECO:0000313" key="4">
    <source>
        <dbReference type="Proteomes" id="UP000242146"/>
    </source>
</evidence>
<dbReference type="CDD" id="cd02440">
    <property type="entry name" value="AdoMet_MTases"/>
    <property type="match status" value="1"/>
</dbReference>
<name>A0A1X2GR46_9FUNG</name>